<evidence type="ECO:0000256" key="1">
    <source>
        <dbReference type="SAM" id="MobiDB-lite"/>
    </source>
</evidence>
<organism evidence="2 3">
    <name type="scientific">Streptomyces yunnanensis</name>
    <dbReference type="NCBI Taxonomy" id="156453"/>
    <lineage>
        <taxon>Bacteria</taxon>
        <taxon>Bacillati</taxon>
        <taxon>Actinomycetota</taxon>
        <taxon>Actinomycetes</taxon>
        <taxon>Kitasatosporales</taxon>
        <taxon>Streptomycetaceae</taxon>
        <taxon>Streptomyces</taxon>
    </lineage>
</organism>
<feature type="compositionally biased region" description="Basic and acidic residues" evidence="1">
    <location>
        <begin position="193"/>
        <end position="210"/>
    </location>
</feature>
<accession>A0ABY8A857</accession>
<sequence>MPMPYGSRGGMAFGADELRVLRRALAHALQTTSPAAPLGALGADRSQDVQEYLRLAEAVDEAVREGARLRAFLLADLARYREALPGAAAGYLTRLKEALAAGHVPGPDDLAALRSLLARPAAEAERKRRTALLRHCERLAEHTVRVRLRALPGGRSSASPDALSGGRTGGRPRPSAAAPRSVADPGPDSGADPGRDPQQEPRPEPRREPPKPAPHPKAPRPDRPIPTPGEVFPPRRKPVPPPETRTA</sequence>
<dbReference type="RefSeq" id="WP_239010083.1">
    <property type="nucleotide sequence ID" value="NZ_CP095749.1"/>
</dbReference>
<protein>
    <submittedName>
        <fullName evidence="2">Uncharacterized protein</fullName>
    </submittedName>
</protein>
<evidence type="ECO:0000313" key="3">
    <source>
        <dbReference type="Proteomes" id="UP001218629"/>
    </source>
</evidence>
<gene>
    <name evidence="2" type="ORF">MOV08_18950</name>
</gene>
<evidence type="ECO:0000313" key="2">
    <source>
        <dbReference type="EMBL" id="WEB41150.1"/>
    </source>
</evidence>
<reference evidence="2 3" key="1">
    <citation type="submission" date="2022-03" db="EMBL/GenBank/DDBJ databases">
        <title>Streptomyces yunnanensis P86,complete genome.</title>
        <authorList>
            <person name="Chen S."/>
            <person name="Zhang Q."/>
        </authorList>
    </citation>
    <scope>NUCLEOTIDE SEQUENCE [LARGE SCALE GENOMIC DNA]</scope>
    <source>
        <strain evidence="2 3">P86</strain>
    </source>
</reference>
<proteinExistence type="predicted"/>
<name>A0ABY8A857_9ACTN</name>
<keyword evidence="3" id="KW-1185">Reference proteome</keyword>
<feature type="region of interest" description="Disordered" evidence="1">
    <location>
        <begin position="150"/>
        <end position="247"/>
    </location>
</feature>
<dbReference type="EMBL" id="CP095749">
    <property type="protein sequence ID" value="WEB41150.1"/>
    <property type="molecule type" value="Genomic_DNA"/>
</dbReference>
<dbReference type="Proteomes" id="UP001218629">
    <property type="component" value="Chromosome"/>
</dbReference>
<feature type="compositionally biased region" description="Low complexity" evidence="1">
    <location>
        <begin position="171"/>
        <end position="181"/>
    </location>
</feature>